<feature type="non-terminal residue" evidence="1">
    <location>
        <position position="1"/>
    </location>
</feature>
<dbReference type="Proteomes" id="UP001165586">
    <property type="component" value="Unassembled WGS sequence"/>
</dbReference>
<organism evidence="1 2">
    <name type="scientific">Herbiconiux daphne</name>
    <dbReference type="NCBI Taxonomy" id="2970914"/>
    <lineage>
        <taxon>Bacteria</taxon>
        <taxon>Bacillati</taxon>
        <taxon>Actinomycetota</taxon>
        <taxon>Actinomycetes</taxon>
        <taxon>Micrococcales</taxon>
        <taxon>Microbacteriaceae</taxon>
        <taxon>Herbiconiux</taxon>
    </lineage>
</organism>
<reference evidence="1" key="1">
    <citation type="submission" date="2022-08" db="EMBL/GenBank/DDBJ databases">
        <authorList>
            <person name="Deng Y."/>
            <person name="Han X.-F."/>
            <person name="Zhang Y.-Q."/>
        </authorList>
    </citation>
    <scope>NUCLEOTIDE SEQUENCE</scope>
    <source>
        <strain evidence="1">CPCC 203386</strain>
    </source>
</reference>
<sequence length="181" mass="20589">TTYCIGTTSVTTRQILQYELLGIKDARLMDNTEFDAEDKGVFGSGSIPIDCIIKESIIRNGNQVLEFKVKRFNEWGEPDGLSEVIFKSTQQGQEALFGQAKHLIWLDEEDKHCSMEIFEQATIRTLTTKGLIIQTSSPEWGTTDLVRHMRENEDEDYYFQKAGVLDAHVNIGGHLDDRDIE</sequence>
<gene>
    <name evidence="1" type="ORF">N1032_27330</name>
</gene>
<dbReference type="Pfam" id="PF03237">
    <property type="entry name" value="Terminase_6N"/>
    <property type="match status" value="1"/>
</dbReference>
<evidence type="ECO:0000313" key="1">
    <source>
        <dbReference type="EMBL" id="MCS5737447.1"/>
    </source>
</evidence>
<keyword evidence="2" id="KW-1185">Reference proteome</keyword>
<name>A0ABT2HBZ0_9MICO</name>
<feature type="non-terminal residue" evidence="1">
    <location>
        <position position="181"/>
    </location>
</feature>
<protein>
    <submittedName>
        <fullName evidence="1">Terminase family protein</fullName>
    </submittedName>
</protein>
<dbReference type="EMBL" id="JANLCJ010000717">
    <property type="protein sequence ID" value="MCS5737447.1"/>
    <property type="molecule type" value="Genomic_DNA"/>
</dbReference>
<dbReference type="RefSeq" id="WP_259543845.1">
    <property type="nucleotide sequence ID" value="NZ_JANLCJ010000717.1"/>
</dbReference>
<evidence type="ECO:0000313" key="2">
    <source>
        <dbReference type="Proteomes" id="UP001165586"/>
    </source>
</evidence>
<proteinExistence type="predicted"/>
<comment type="caution">
    <text evidence="1">The sequence shown here is derived from an EMBL/GenBank/DDBJ whole genome shotgun (WGS) entry which is preliminary data.</text>
</comment>
<accession>A0ABT2HBZ0</accession>